<dbReference type="InterPro" id="IPR011009">
    <property type="entry name" value="Kinase-like_dom_sf"/>
</dbReference>
<evidence type="ECO:0000313" key="4">
    <source>
        <dbReference type="Proteomes" id="UP001206925"/>
    </source>
</evidence>
<evidence type="ECO:0000259" key="2">
    <source>
        <dbReference type="Pfam" id="PF03109"/>
    </source>
</evidence>
<protein>
    <recommendedName>
        <fullName evidence="2">ABC1 atypical kinase-like domain-containing protein</fullName>
    </recommendedName>
</protein>
<dbReference type="SUPFAM" id="SSF56112">
    <property type="entry name" value="Protein kinase-like (PK-like)"/>
    <property type="match status" value="1"/>
</dbReference>
<evidence type="ECO:0000256" key="1">
    <source>
        <dbReference type="ARBA" id="ARBA00009670"/>
    </source>
</evidence>
<dbReference type="PANTHER" id="PTHR10566">
    <property type="entry name" value="CHAPERONE-ACTIVITY OF BC1 COMPLEX CABC1 -RELATED"/>
    <property type="match status" value="1"/>
</dbReference>
<dbReference type="Pfam" id="PF03109">
    <property type="entry name" value="ABC1"/>
    <property type="match status" value="1"/>
</dbReference>
<reference evidence="3" key="1">
    <citation type="submission" date="2022-06" db="EMBL/GenBank/DDBJ databases">
        <title>Uncovering the hologenomic basis of an extraordinary plant invasion.</title>
        <authorList>
            <person name="Bieker V.C."/>
            <person name="Martin M.D."/>
            <person name="Gilbert T."/>
            <person name="Hodgins K."/>
            <person name="Battlay P."/>
            <person name="Petersen B."/>
            <person name="Wilson J."/>
        </authorList>
    </citation>
    <scope>NUCLEOTIDE SEQUENCE</scope>
    <source>
        <strain evidence="3">AA19_3_7</strain>
        <tissue evidence="3">Leaf</tissue>
    </source>
</reference>
<organism evidence="3 4">
    <name type="scientific">Ambrosia artemisiifolia</name>
    <name type="common">Common ragweed</name>
    <dbReference type="NCBI Taxonomy" id="4212"/>
    <lineage>
        <taxon>Eukaryota</taxon>
        <taxon>Viridiplantae</taxon>
        <taxon>Streptophyta</taxon>
        <taxon>Embryophyta</taxon>
        <taxon>Tracheophyta</taxon>
        <taxon>Spermatophyta</taxon>
        <taxon>Magnoliopsida</taxon>
        <taxon>eudicotyledons</taxon>
        <taxon>Gunneridae</taxon>
        <taxon>Pentapetalae</taxon>
        <taxon>asterids</taxon>
        <taxon>campanulids</taxon>
        <taxon>Asterales</taxon>
        <taxon>Asteraceae</taxon>
        <taxon>Asteroideae</taxon>
        <taxon>Heliantheae alliance</taxon>
        <taxon>Heliantheae</taxon>
        <taxon>Ambrosia</taxon>
    </lineage>
</organism>
<dbReference type="EMBL" id="JAMZMK010009888">
    <property type="protein sequence ID" value="KAI7733899.1"/>
    <property type="molecule type" value="Genomic_DNA"/>
</dbReference>
<dbReference type="InterPro" id="IPR004147">
    <property type="entry name" value="ABC1_dom"/>
</dbReference>
<keyword evidence="4" id="KW-1185">Reference proteome</keyword>
<name>A0AAD5GA21_AMBAR</name>
<dbReference type="Proteomes" id="UP001206925">
    <property type="component" value="Unassembled WGS sequence"/>
</dbReference>
<accession>A0AAD5GA21</accession>
<feature type="domain" description="ABC1 atypical kinase-like" evidence="2">
    <location>
        <begin position="161"/>
        <end position="414"/>
    </location>
</feature>
<dbReference type="InterPro" id="IPR050154">
    <property type="entry name" value="UbiB_kinase"/>
</dbReference>
<dbReference type="AlphaFoldDB" id="A0AAD5GA21"/>
<proteinExistence type="inferred from homology"/>
<comment type="similarity">
    <text evidence="1">Belongs to the protein kinase superfamily. ADCK protein kinase family.</text>
</comment>
<comment type="caution">
    <text evidence="3">The sequence shown here is derived from an EMBL/GenBank/DDBJ whole genome shotgun (WGS) entry which is preliminary data.</text>
</comment>
<sequence length="723" mass="81085">MILSPPPPSLYPTTRHHHHTRRLTVNFLRTPTLRHRTTTVQSAARDVDTFTESSGYLFELSTSEAESLTEYNISKISSIYLKKPLIVLRRLLQIGNTLGKWLAVRYFDSVSDRSDLMFEVRASQLREILAKLGPAYIKIAQAVSSRPDLIPPSYLNELSLLQDRISPFSTEIAFNTIEKELGLPLNQLFSEITPEPVAAASLGQVYQARLQDTGQIVAVKVQRPGVQAAISLDILILRVLAGLIRKAGKFNTDLQAVVDEWASSLFREMDYVNEAKNGVRFRELYGDLKDVLVPDFYVSKTTRKVITMQWIEGQKLSEVKDLYLVERTTARGRLGFITMPFNASSCLNNYIGKRQVGVYCSFNQLLEYGFYHADPHPGNLLHFGMMGEFKQELRDGFIEACIHLINRDYDSLAKDFVTLGLLPATADKDAVTKALTGVFQNAVSKGVRNISFGDLLGNLGTTMYKFKFQIPSYFSLVIRSLAVLEGIAINNDPNYKVLGGTYPWIARKVLTDSSPQLRSSLQSLLYEDGVFRIDRLESLLSESLRARTERALVKIEDDGSNEAIKQIMSFTLTEKGAFVREILLQEFAKGLDALGLATLESWTSAATANLPFAPSPSFLLTDEDMINLRNLHRLLQLLSGSPNIEDADSGVEAFNQYTKKRTNSEEVSLIFNEFTSVQDIVPLLNVIPELPPDLQQQLIRLPVDLVGKFISRVAARTLRRALL</sequence>
<dbReference type="PANTHER" id="PTHR10566:SF119">
    <property type="entry name" value="OS04G0640500 PROTEIN"/>
    <property type="match status" value="1"/>
</dbReference>
<dbReference type="CDD" id="cd05121">
    <property type="entry name" value="ABC1_ADCK3-like"/>
    <property type="match status" value="1"/>
</dbReference>
<evidence type="ECO:0000313" key="3">
    <source>
        <dbReference type="EMBL" id="KAI7733899.1"/>
    </source>
</evidence>
<gene>
    <name evidence="3" type="ORF">M8C21_031926</name>
</gene>